<reference evidence="1 2" key="1">
    <citation type="submission" date="2017-08" db="EMBL/GenBank/DDBJ databases">
        <title>Infants hospitalized years apart are colonized by the same room-sourced microbial strains.</title>
        <authorList>
            <person name="Brooks B."/>
            <person name="Olm M.R."/>
            <person name="Firek B.A."/>
            <person name="Baker R."/>
            <person name="Thomas B.C."/>
            <person name="Morowitz M.J."/>
            <person name="Banfield J.F."/>
        </authorList>
    </citation>
    <scope>NUCLEOTIDE SEQUENCE [LARGE SCALE GENOMIC DNA]</scope>
    <source>
        <strain evidence="1">S2_005_002_R2_34</strain>
    </source>
</reference>
<name>A0A2W5N075_RHOSU</name>
<sequence>MTEFAALLTALRRPKILIRAARAGLVDYRRERDLKRLRRSEKAAPDATFGALLAEEDLLEAHRAAGEATYDPRRHIAVLTALLAEARLAQGAALA</sequence>
<organism evidence="1 2">
    <name type="scientific">Rhodovulum sulfidophilum</name>
    <name type="common">Rhodobacter sulfidophilus</name>
    <dbReference type="NCBI Taxonomy" id="35806"/>
    <lineage>
        <taxon>Bacteria</taxon>
        <taxon>Pseudomonadati</taxon>
        <taxon>Pseudomonadota</taxon>
        <taxon>Alphaproteobacteria</taxon>
        <taxon>Rhodobacterales</taxon>
        <taxon>Paracoccaceae</taxon>
        <taxon>Rhodovulum</taxon>
    </lineage>
</organism>
<dbReference type="EMBL" id="QFPW01000020">
    <property type="protein sequence ID" value="PZQ46852.1"/>
    <property type="molecule type" value="Genomic_DNA"/>
</dbReference>
<evidence type="ECO:0000313" key="2">
    <source>
        <dbReference type="Proteomes" id="UP000249185"/>
    </source>
</evidence>
<gene>
    <name evidence="1" type="ORF">DI556_19000</name>
</gene>
<dbReference type="AlphaFoldDB" id="A0A2W5N075"/>
<proteinExistence type="predicted"/>
<dbReference type="Pfam" id="PF20083">
    <property type="entry name" value="DUF6477"/>
    <property type="match status" value="1"/>
</dbReference>
<accession>A0A2W5N075</accession>
<protein>
    <submittedName>
        <fullName evidence="1">Uncharacterized protein</fullName>
    </submittedName>
</protein>
<dbReference type="Proteomes" id="UP000249185">
    <property type="component" value="Unassembled WGS sequence"/>
</dbReference>
<evidence type="ECO:0000313" key="1">
    <source>
        <dbReference type="EMBL" id="PZQ46852.1"/>
    </source>
</evidence>
<comment type="caution">
    <text evidence="1">The sequence shown here is derived from an EMBL/GenBank/DDBJ whole genome shotgun (WGS) entry which is preliminary data.</text>
</comment>
<dbReference type="InterPro" id="IPR045516">
    <property type="entry name" value="DUF6477"/>
</dbReference>